<comment type="subcellular location">
    <subcellularLocation>
        <location evidence="1">Membrane</location>
        <topology evidence="1">Multi-pass membrane protein</topology>
    </subcellularLocation>
</comment>
<evidence type="ECO:0000256" key="7">
    <source>
        <dbReference type="ARBA" id="ARBA00023136"/>
    </source>
</evidence>
<organism evidence="11 12">
    <name type="scientific">Daucus carota subsp. sativus</name>
    <name type="common">Carrot</name>
    <dbReference type="NCBI Taxonomy" id="79200"/>
    <lineage>
        <taxon>Eukaryota</taxon>
        <taxon>Viridiplantae</taxon>
        <taxon>Streptophyta</taxon>
        <taxon>Embryophyta</taxon>
        <taxon>Tracheophyta</taxon>
        <taxon>Spermatophyta</taxon>
        <taxon>Magnoliopsida</taxon>
        <taxon>eudicotyledons</taxon>
        <taxon>Gunneridae</taxon>
        <taxon>Pentapetalae</taxon>
        <taxon>asterids</taxon>
        <taxon>campanulids</taxon>
        <taxon>Apiales</taxon>
        <taxon>Apiaceae</taxon>
        <taxon>Apioideae</taxon>
        <taxon>Scandiceae</taxon>
        <taxon>Daucinae</taxon>
        <taxon>Daucus</taxon>
        <taxon>Daucus sect. Daucus</taxon>
    </lineage>
</organism>
<keyword evidence="6 9" id="KW-1133">Transmembrane helix</keyword>
<evidence type="ECO:0000256" key="4">
    <source>
        <dbReference type="ARBA" id="ARBA00022692"/>
    </source>
</evidence>
<feature type="transmembrane region" description="Helical" evidence="9">
    <location>
        <begin position="460"/>
        <end position="478"/>
    </location>
</feature>
<evidence type="ECO:0000256" key="3">
    <source>
        <dbReference type="ARBA" id="ARBA00022448"/>
    </source>
</evidence>
<reference evidence="11" key="2">
    <citation type="submission" date="2022-03" db="EMBL/GenBank/DDBJ databases">
        <title>Draft title - Genomic analysis of global carrot germplasm unveils the trajectory of domestication and the origin of high carotenoid orange carrot.</title>
        <authorList>
            <person name="Iorizzo M."/>
            <person name="Ellison S."/>
            <person name="Senalik D."/>
            <person name="Macko-Podgorni A."/>
            <person name="Grzebelus D."/>
            <person name="Bostan H."/>
            <person name="Rolling W."/>
            <person name="Curaba J."/>
            <person name="Simon P."/>
        </authorList>
    </citation>
    <scope>NUCLEOTIDE SEQUENCE</scope>
    <source>
        <tissue evidence="11">Leaf</tissue>
    </source>
</reference>
<evidence type="ECO:0000256" key="2">
    <source>
        <dbReference type="ARBA" id="ARBA00008572"/>
    </source>
</evidence>
<evidence type="ECO:0000256" key="5">
    <source>
        <dbReference type="ARBA" id="ARBA00022970"/>
    </source>
</evidence>
<feature type="transmembrane region" description="Helical" evidence="9">
    <location>
        <begin position="348"/>
        <end position="371"/>
    </location>
</feature>
<feature type="region of interest" description="Disordered" evidence="8">
    <location>
        <begin position="582"/>
        <end position="601"/>
    </location>
</feature>
<evidence type="ECO:0000256" key="6">
    <source>
        <dbReference type="ARBA" id="ARBA00022989"/>
    </source>
</evidence>
<feature type="transmembrane region" description="Helical" evidence="9">
    <location>
        <begin position="484"/>
        <end position="501"/>
    </location>
</feature>
<dbReference type="GO" id="GO:0015189">
    <property type="term" value="F:L-lysine transmembrane transporter activity"/>
    <property type="evidence" value="ECO:0007669"/>
    <property type="project" value="TreeGrafter"/>
</dbReference>
<dbReference type="Pfam" id="PF13520">
    <property type="entry name" value="AA_permease_2"/>
    <property type="match status" value="1"/>
</dbReference>
<dbReference type="GO" id="GO:0005313">
    <property type="term" value="F:L-glutamate transmembrane transporter activity"/>
    <property type="evidence" value="ECO:0007669"/>
    <property type="project" value="TreeGrafter"/>
</dbReference>
<name>A0AAF0WH79_DAUCS</name>
<evidence type="ECO:0000313" key="11">
    <source>
        <dbReference type="EMBL" id="WOG89629.1"/>
    </source>
</evidence>
<dbReference type="AlphaFoldDB" id="A0AAF0WH79"/>
<keyword evidence="12" id="KW-1185">Reference proteome</keyword>
<proteinExistence type="inferred from homology"/>
<feature type="transmembrane region" description="Helical" evidence="9">
    <location>
        <begin position="302"/>
        <end position="328"/>
    </location>
</feature>
<feature type="transmembrane region" description="Helical" evidence="9">
    <location>
        <begin position="81"/>
        <end position="98"/>
    </location>
</feature>
<feature type="transmembrane region" description="Helical" evidence="9">
    <location>
        <begin position="513"/>
        <end position="533"/>
    </location>
</feature>
<dbReference type="KEGG" id="dcr:108209629"/>
<evidence type="ECO:0000256" key="9">
    <source>
        <dbReference type="SAM" id="Phobius"/>
    </source>
</evidence>
<protein>
    <recommendedName>
        <fullName evidence="10">Cationic amino acid transporter C-terminal domain-containing protein</fullName>
    </recommendedName>
</protein>
<dbReference type="PANTHER" id="PTHR43243">
    <property type="entry name" value="INNER MEMBRANE TRANSPORTER YGJI-RELATED"/>
    <property type="match status" value="1"/>
</dbReference>
<keyword evidence="4 9" id="KW-0812">Transmembrane</keyword>
<comment type="similarity">
    <text evidence="2">Belongs to the amino acid-polyamine-organocation (APC) superfamily. Cationic amino acid transporter (CAT) (TC 2.A.3.3) family.</text>
</comment>
<evidence type="ECO:0000256" key="1">
    <source>
        <dbReference type="ARBA" id="ARBA00004141"/>
    </source>
</evidence>
<feature type="transmembrane region" description="Helical" evidence="9">
    <location>
        <begin position="545"/>
        <end position="565"/>
    </location>
</feature>
<evidence type="ECO:0000259" key="10">
    <source>
        <dbReference type="Pfam" id="PF13906"/>
    </source>
</evidence>
<keyword evidence="7 9" id="KW-0472">Membrane</keyword>
<sequence length="601" mass="65325">MVGDNGSSQGEVKTRRQRCNKNDFFPEESFRSWGNYGRALLETKKRLQDRLLTRSSDDLEINEMRARSQNEMNKSLNWVDIIWFGVGGTMGAGVFVLTGQAARDYAGPAVVISYLVSGLCALLSVLSYSEFAVELPVGGGSFAFLRVELGDFFAFLAAGNLLCEYIVAGASVARAWTSYFATLCNQKPDDFRLHAPLLADGYNQLDPIAVIISVAICICASLSTKGSSRFNSLATVIHIGVMAFIIIAGLTKADTSNYETFMPFGIHGVLRASAMLFFAYVGFDGVSTLAEEVKNPGRDIPIGLIGAMLVVITTYCLVAATLCLMQPYSQVDVDAPYTIAFEAAGLNWAKYLVAFGALKGMTTVLLSNIIGQARYFTHIARTHLAPPFLAVINEKTRTPMNATIIMTVANSLVALFTGLDILANLLSISTLFIFSQVSIALLVRRYYVSGETSICDRNKLIAFLTLILASAIGLAIFWVHGTSFVGYTAMAAIWFLSTLGLKLSVKEARKPRLWGVPFIPWLPSASVAINIFIMGSIDRQSFIRFSTWTGLLLVYYFFIGLHVTYDAAREAKKDPNAAQAANVEAGISSSSAPTAEVTDRA</sequence>
<keyword evidence="3" id="KW-0813">Transport</keyword>
<feature type="domain" description="Cationic amino acid transporter C-terminal" evidence="10">
    <location>
        <begin position="514"/>
        <end position="562"/>
    </location>
</feature>
<dbReference type="Pfam" id="PF13906">
    <property type="entry name" value="AA_permease_C"/>
    <property type="match status" value="1"/>
</dbReference>
<feature type="transmembrane region" description="Helical" evidence="9">
    <location>
        <begin position="230"/>
        <end position="250"/>
    </location>
</feature>
<feature type="transmembrane region" description="Helical" evidence="9">
    <location>
        <begin position="402"/>
        <end position="419"/>
    </location>
</feature>
<dbReference type="InterPro" id="IPR002293">
    <property type="entry name" value="AA/rel_permease1"/>
</dbReference>
<dbReference type="GO" id="GO:0005886">
    <property type="term" value="C:plasma membrane"/>
    <property type="evidence" value="ECO:0007669"/>
    <property type="project" value="TreeGrafter"/>
</dbReference>
<dbReference type="Gene3D" id="1.20.1740.10">
    <property type="entry name" value="Amino acid/polyamine transporter I"/>
    <property type="match status" value="1"/>
</dbReference>
<dbReference type="PANTHER" id="PTHR43243:SF30">
    <property type="entry name" value="CATIONIC AMINO ACID TRANSPORTER 1-LIKE"/>
    <property type="match status" value="1"/>
</dbReference>
<dbReference type="Proteomes" id="UP000077755">
    <property type="component" value="Chromosome 2"/>
</dbReference>
<gene>
    <name evidence="11" type="ORF">DCAR_0208867</name>
</gene>
<evidence type="ECO:0000313" key="12">
    <source>
        <dbReference type="Proteomes" id="UP000077755"/>
    </source>
</evidence>
<accession>A0AAF0WH79</accession>
<dbReference type="InterPro" id="IPR029485">
    <property type="entry name" value="CAT_C"/>
</dbReference>
<dbReference type="PIRSF" id="PIRSF006060">
    <property type="entry name" value="AA_transporter"/>
    <property type="match status" value="1"/>
</dbReference>
<keyword evidence="5" id="KW-0029">Amino-acid transport</keyword>
<feature type="transmembrane region" description="Helical" evidence="9">
    <location>
        <begin position="270"/>
        <end position="290"/>
    </location>
</feature>
<feature type="transmembrane region" description="Helical" evidence="9">
    <location>
        <begin position="425"/>
        <end position="448"/>
    </location>
</feature>
<evidence type="ECO:0000256" key="8">
    <source>
        <dbReference type="SAM" id="MobiDB-lite"/>
    </source>
</evidence>
<dbReference type="FunFam" id="1.20.1740.10:FF:000035">
    <property type="entry name" value="Cationic amino acid transporter 5"/>
    <property type="match status" value="1"/>
</dbReference>
<feature type="transmembrane region" description="Helical" evidence="9">
    <location>
        <begin position="105"/>
        <end position="126"/>
    </location>
</feature>
<dbReference type="EMBL" id="CP093344">
    <property type="protein sequence ID" value="WOG89629.1"/>
    <property type="molecule type" value="Genomic_DNA"/>
</dbReference>
<reference evidence="11" key="1">
    <citation type="journal article" date="2016" name="Nat. Genet.">
        <title>A high-quality carrot genome assembly provides new insights into carotenoid accumulation and asterid genome evolution.</title>
        <authorList>
            <person name="Iorizzo M."/>
            <person name="Ellison S."/>
            <person name="Senalik D."/>
            <person name="Zeng P."/>
            <person name="Satapoomin P."/>
            <person name="Huang J."/>
            <person name="Bowman M."/>
            <person name="Iovene M."/>
            <person name="Sanseverino W."/>
            <person name="Cavagnaro P."/>
            <person name="Yildiz M."/>
            <person name="Macko-Podgorni A."/>
            <person name="Moranska E."/>
            <person name="Grzebelus E."/>
            <person name="Grzebelus D."/>
            <person name="Ashrafi H."/>
            <person name="Zheng Z."/>
            <person name="Cheng S."/>
            <person name="Spooner D."/>
            <person name="Van Deynze A."/>
            <person name="Simon P."/>
        </authorList>
    </citation>
    <scope>NUCLEOTIDE SEQUENCE</scope>
    <source>
        <tissue evidence="11">Leaf</tissue>
    </source>
</reference>